<dbReference type="GO" id="GO:0005524">
    <property type="term" value="F:ATP binding"/>
    <property type="evidence" value="ECO:0007669"/>
    <property type="project" value="UniProtKB-KW"/>
</dbReference>
<evidence type="ECO:0000313" key="8">
    <source>
        <dbReference type="EMBL" id="RAK45946.1"/>
    </source>
</evidence>
<accession>A0A327ZV55</accession>
<dbReference type="Gene3D" id="4.10.860.10">
    <property type="entry name" value="UVR domain"/>
    <property type="match status" value="1"/>
</dbReference>
<evidence type="ECO:0000256" key="3">
    <source>
        <dbReference type="ARBA" id="ARBA00022840"/>
    </source>
</evidence>
<name>A0A327ZV55_9STAP</name>
<evidence type="ECO:0000256" key="1">
    <source>
        <dbReference type="ARBA" id="ARBA00022737"/>
    </source>
</evidence>
<feature type="domain" description="Clp ATPase C-terminal" evidence="7">
    <location>
        <begin position="783"/>
        <end position="872"/>
    </location>
</feature>
<dbReference type="Proteomes" id="UP000249808">
    <property type="component" value="Unassembled WGS sequence"/>
</dbReference>
<comment type="caution">
    <text evidence="8">The sequence shown here is derived from an EMBL/GenBank/DDBJ whole genome shotgun (WGS) entry which is preliminary data.</text>
</comment>
<dbReference type="GO" id="GO:0034605">
    <property type="term" value="P:cellular response to heat"/>
    <property type="evidence" value="ECO:0007669"/>
    <property type="project" value="TreeGrafter"/>
</dbReference>
<dbReference type="GO" id="GO:0006508">
    <property type="term" value="P:proteolysis"/>
    <property type="evidence" value="ECO:0007669"/>
    <property type="project" value="UniProtKB-KW"/>
</dbReference>
<dbReference type="InterPro" id="IPR050130">
    <property type="entry name" value="ClpA_ClpB"/>
</dbReference>
<dbReference type="SMART" id="SM00382">
    <property type="entry name" value="AAA"/>
    <property type="match status" value="2"/>
</dbReference>
<dbReference type="GO" id="GO:0008233">
    <property type="term" value="F:peptidase activity"/>
    <property type="evidence" value="ECO:0007669"/>
    <property type="project" value="UniProtKB-KW"/>
</dbReference>
<dbReference type="InterPro" id="IPR027417">
    <property type="entry name" value="P-loop_NTPase"/>
</dbReference>
<dbReference type="GO" id="GO:0016887">
    <property type="term" value="F:ATP hydrolysis activity"/>
    <property type="evidence" value="ECO:0007669"/>
    <property type="project" value="InterPro"/>
</dbReference>
<dbReference type="Pfam" id="PF17871">
    <property type="entry name" value="AAA_lid_9"/>
    <property type="match status" value="1"/>
</dbReference>
<keyword evidence="2" id="KW-0547">Nucleotide-binding</keyword>
<dbReference type="AlphaFoldDB" id="A0A327ZV55"/>
<dbReference type="EMBL" id="PZJH01000001">
    <property type="protein sequence ID" value="RAK45946.1"/>
    <property type="molecule type" value="Genomic_DNA"/>
</dbReference>
<keyword evidence="5" id="KW-0175">Coiled coil</keyword>
<gene>
    <name evidence="8" type="ORF">BHU61_00435</name>
</gene>
<evidence type="ECO:0000259" key="6">
    <source>
        <dbReference type="SMART" id="SM00382"/>
    </source>
</evidence>
<dbReference type="SMART" id="SM01086">
    <property type="entry name" value="ClpB_D2-small"/>
    <property type="match status" value="1"/>
</dbReference>
<dbReference type="Pfam" id="PF07724">
    <property type="entry name" value="AAA_2"/>
    <property type="match status" value="1"/>
</dbReference>
<dbReference type="InterPro" id="IPR019489">
    <property type="entry name" value="Clp_ATPase_C"/>
</dbReference>
<dbReference type="PANTHER" id="PTHR11638:SF18">
    <property type="entry name" value="HEAT SHOCK PROTEIN 104"/>
    <property type="match status" value="1"/>
</dbReference>
<evidence type="ECO:0000259" key="7">
    <source>
        <dbReference type="SMART" id="SM01086"/>
    </source>
</evidence>
<dbReference type="InterPro" id="IPR003593">
    <property type="entry name" value="AAA+_ATPase"/>
</dbReference>
<keyword evidence="4" id="KW-0143">Chaperone</keyword>
<evidence type="ECO:0000313" key="9">
    <source>
        <dbReference type="Proteomes" id="UP000249808"/>
    </source>
</evidence>
<reference evidence="8 9" key="1">
    <citation type="journal article" date="2018" name="Front. Microbiol.">
        <title>Description and Comparative Genomics of Macrococcus caseolyticus subsp. hominis subsp. nov., Macrococcus goetzii sp. nov., Macrococcus epidermidis sp. nov., and Macrococcus bohemicus sp. nov., Novel Macrococci From Human Clinical Material With Virulence Potential and Suspected Uptake of Foreign DNA by Natural Transformation.</title>
        <authorList>
            <person name="Maslanova I."/>
            <person name="Wertheimer Z."/>
            <person name="Sedlacek I."/>
            <person name="Svec P."/>
            <person name="Indrakova A."/>
            <person name="Kovarovic V."/>
            <person name="Schumann P."/>
            <person name="Sproer C."/>
            <person name="Kralova S."/>
            <person name="Sedo O."/>
            <person name="Kristofova L."/>
            <person name="Vrbovska V."/>
            <person name="Fuzik T."/>
            <person name="Petras P."/>
            <person name="Zdrahal Z."/>
            <person name="Ruzickova V."/>
            <person name="Doskar J."/>
            <person name="Pantucek R."/>
        </authorList>
    </citation>
    <scope>NUCLEOTIDE SEQUENCE [LARGE SCALE GENOMIC DNA]</scope>
    <source>
        <strain evidence="8 9">01/688</strain>
    </source>
</reference>
<evidence type="ECO:0000256" key="4">
    <source>
        <dbReference type="ARBA" id="ARBA00023186"/>
    </source>
</evidence>
<dbReference type="InterPro" id="IPR041546">
    <property type="entry name" value="ClpA/ClpB_AAA_lid"/>
</dbReference>
<dbReference type="SUPFAM" id="SSF52540">
    <property type="entry name" value="P-loop containing nucleoside triphosphate hydrolases"/>
    <property type="match status" value="2"/>
</dbReference>
<dbReference type="CDD" id="cd19499">
    <property type="entry name" value="RecA-like_ClpB_Hsp104-like"/>
    <property type="match status" value="1"/>
</dbReference>
<feature type="coiled-coil region" evidence="5">
    <location>
        <begin position="494"/>
        <end position="521"/>
    </location>
</feature>
<proteinExistence type="predicted"/>
<dbReference type="Gene3D" id="1.10.8.60">
    <property type="match status" value="2"/>
</dbReference>
<dbReference type="RefSeq" id="WP_111714125.1">
    <property type="nucleotide sequence ID" value="NZ_JBHSSR010000001.1"/>
</dbReference>
<dbReference type="InterPro" id="IPR001270">
    <property type="entry name" value="ClpA/B"/>
</dbReference>
<dbReference type="PANTHER" id="PTHR11638">
    <property type="entry name" value="ATP-DEPENDENT CLP PROTEASE"/>
    <property type="match status" value="1"/>
</dbReference>
<keyword evidence="8" id="KW-0645">Protease</keyword>
<dbReference type="CDD" id="cd00009">
    <property type="entry name" value="AAA"/>
    <property type="match status" value="1"/>
</dbReference>
<dbReference type="Pfam" id="PF10431">
    <property type="entry name" value="ClpB_D2-small"/>
    <property type="match status" value="1"/>
</dbReference>
<keyword evidence="9" id="KW-1185">Reference proteome</keyword>
<keyword evidence="8" id="KW-0378">Hydrolase</keyword>
<dbReference type="InterPro" id="IPR003959">
    <property type="entry name" value="ATPase_AAA_core"/>
</dbReference>
<dbReference type="Pfam" id="PF00004">
    <property type="entry name" value="AAA"/>
    <property type="match status" value="1"/>
</dbReference>
<feature type="domain" description="AAA+ ATPase" evidence="6">
    <location>
        <begin position="605"/>
        <end position="745"/>
    </location>
</feature>
<dbReference type="FunFam" id="3.40.50.300:FF:000025">
    <property type="entry name" value="ATP-dependent Clp protease subunit"/>
    <property type="match status" value="1"/>
</dbReference>
<dbReference type="Gene3D" id="3.40.50.300">
    <property type="entry name" value="P-loop containing nucleotide triphosphate hydrolases"/>
    <property type="match status" value="2"/>
</dbReference>
<protein>
    <submittedName>
        <fullName evidence="8">ATP-dependent Clp protease ATP-binding subunit</fullName>
    </submittedName>
</protein>
<dbReference type="PRINTS" id="PR00300">
    <property type="entry name" value="CLPPROTEASEA"/>
</dbReference>
<keyword evidence="1" id="KW-0677">Repeat</keyword>
<organism evidence="8 9">
    <name type="scientific">Macrococcus epidermidis</name>
    <dbReference type="NCBI Taxonomy" id="1902580"/>
    <lineage>
        <taxon>Bacteria</taxon>
        <taxon>Bacillati</taxon>
        <taxon>Bacillota</taxon>
        <taxon>Bacilli</taxon>
        <taxon>Bacillales</taxon>
        <taxon>Staphylococcaceae</taxon>
        <taxon>Macrococcus</taxon>
    </lineage>
</organism>
<dbReference type="GO" id="GO:0005737">
    <property type="term" value="C:cytoplasm"/>
    <property type="evidence" value="ECO:0007669"/>
    <property type="project" value="TreeGrafter"/>
</dbReference>
<sequence length="881" mass="99361">MAKDLVGFCESMSFKVTRQCNEVFNKLKENKDLKLIQTQDLLLAMVETLDTGAGYALGKHSITKSMIKDVIDSATRCNERLPIVIEEPENTFGAKRRYEDAVKKQPAQICDEGISDVKINGIDIQVSKYVLDAFLYAEDMRTQNDPLRGIDTYWLLMGLAQNNQCNAFAIINKLMITKAQLTVEGLENHFSARIGFYSERRDGKMADTIEEEKNKQNRMNHKLQNPDYSLLNDLAADITELARKGELPKVIGREDELKQIEFVLSRRNKNNIALIGPGGVGKSAIAEGLAVKIVNGEMPSLQNKRILQFSMTDFNHITGSYTTNSEITLRFMEEMKRERDVILFIDEIHMLGNNKWLTDTLKPMMARGDFRVIGATTPNEWAMYIGSDSALVRRFEIVEVDEPSIEATIEIVSNTIHTYEHYHRVKINSDIIETSVHLAHKYLEHENMPDSVFTLIDNASTICKLEAGIVSQMDKEYIDNLNELKGELEASKQIEFNELAIEVVREKIEILQSEYNKARNANVEGDYELILTKDHLKEAIEYKSEKTVREFDLLDYVAREHQVFNNLKSLVGKMNKSVIGQPEAVEAVAQAVIRSKTGFRDNTKPAGVFMFLGTTGVGKTETAKVLAELLYGDDEEIVRFDMSEYQMPHEVSKLIGAPPGYIGYGSGGLLTNAVKKNPKAIILFDEVEKANEKVFDTLLQVFDDGRLTDGQGKTVDFTETIIILTSNLGASSIRKEKHVGFGAVEPSELDYQVVQTKSKEAAQEFFRPEFLNRIDEIITFKPFGKKEIFTITKLLVEKEIEKIEAAGYTAYFDDTAVQYIADTYYDPTNGSRPIKRGITKSIQNKLSSLLINGQLQKGKHIHITSDGTDIQMAVETVKEVS</sequence>
<feature type="domain" description="AAA+ ATPase" evidence="6">
    <location>
        <begin position="268"/>
        <end position="403"/>
    </location>
</feature>
<keyword evidence="3 8" id="KW-0067">ATP-binding</keyword>
<evidence type="ECO:0000256" key="5">
    <source>
        <dbReference type="SAM" id="Coils"/>
    </source>
</evidence>
<evidence type="ECO:0000256" key="2">
    <source>
        <dbReference type="ARBA" id="ARBA00022741"/>
    </source>
</evidence>